<evidence type="ECO:0000313" key="2">
    <source>
        <dbReference type="Proteomes" id="UP000324832"/>
    </source>
</evidence>
<organism evidence="1 2">
    <name type="scientific">Leptidea sinapis</name>
    <dbReference type="NCBI Taxonomy" id="189913"/>
    <lineage>
        <taxon>Eukaryota</taxon>
        <taxon>Metazoa</taxon>
        <taxon>Ecdysozoa</taxon>
        <taxon>Arthropoda</taxon>
        <taxon>Hexapoda</taxon>
        <taxon>Insecta</taxon>
        <taxon>Pterygota</taxon>
        <taxon>Neoptera</taxon>
        <taxon>Endopterygota</taxon>
        <taxon>Lepidoptera</taxon>
        <taxon>Glossata</taxon>
        <taxon>Ditrysia</taxon>
        <taxon>Papilionoidea</taxon>
        <taxon>Pieridae</taxon>
        <taxon>Dismorphiinae</taxon>
        <taxon>Leptidea</taxon>
    </lineage>
</organism>
<dbReference type="GO" id="GO:0043248">
    <property type="term" value="P:proteasome assembly"/>
    <property type="evidence" value="ECO:0007669"/>
    <property type="project" value="InterPro"/>
</dbReference>
<dbReference type="InterPro" id="IPR032157">
    <property type="entry name" value="PAC4"/>
</dbReference>
<evidence type="ECO:0008006" key="3">
    <source>
        <dbReference type="Google" id="ProtNLM"/>
    </source>
</evidence>
<sequence>MIRYRESSWKDNEFEIWSGDFICRVAVLCMEGSLLLWVGGQEAHLSEIALGMPQNCGSPLATSLLGEDSGATGLARRLAAALRRPVYVCCGQNFDRFTAPLVEKGIASQMKRHPEYFT</sequence>
<dbReference type="EMBL" id="FZQP02000063">
    <property type="protein sequence ID" value="VVC87039.1"/>
    <property type="molecule type" value="Genomic_DNA"/>
</dbReference>
<dbReference type="AlphaFoldDB" id="A0A5E4PPM7"/>
<gene>
    <name evidence="1" type="ORF">LSINAPIS_LOCUS750</name>
</gene>
<dbReference type="Proteomes" id="UP000324832">
    <property type="component" value="Unassembled WGS sequence"/>
</dbReference>
<dbReference type="Pfam" id="PF16093">
    <property type="entry name" value="PAC4"/>
    <property type="match status" value="1"/>
</dbReference>
<evidence type="ECO:0000313" key="1">
    <source>
        <dbReference type="EMBL" id="VVC87039.1"/>
    </source>
</evidence>
<dbReference type="PANTHER" id="PTHR33559">
    <property type="entry name" value="PROTEASOME ASSEMBLY CHAPERONE 4"/>
    <property type="match status" value="1"/>
</dbReference>
<accession>A0A5E4PPM7</accession>
<proteinExistence type="predicted"/>
<protein>
    <recommendedName>
        <fullName evidence="3">Proteasome assembly chaperone 4</fullName>
    </recommendedName>
</protein>
<dbReference type="PANTHER" id="PTHR33559:SF1">
    <property type="entry name" value="PROTEASOME ASSEMBLY CHAPERONE 4"/>
    <property type="match status" value="1"/>
</dbReference>
<keyword evidence="2" id="KW-1185">Reference proteome</keyword>
<name>A0A5E4PPM7_9NEOP</name>
<reference evidence="1 2" key="1">
    <citation type="submission" date="2017-07" db="EMBL/GenBank/DDBJ databases">
        <authorList>
            <person name="Talla V."/>
            <person name="Backstrom N."/>
        </authorList>
    </citation>
    <scope>NUCLEOTIDE SEQUENCE [LARGE SCALE GENOMIC DNA]</scope>
</reference>